<feature type="compositionally biased region" description="Polar residues" evidence="1">
    <location>
        <begin position="300"/>
        <end position="322"/>
    </location>
</feature>
<feature type="compositionally biased region" description="Polar residues" evidence="1">
    <location>
        <begin position="276"/>
        <end position="285"/>
    </location>
</feature>
<reference evidence="4" key="1">
    <citation type="journal article" date="2011" name="Nat. Commun.">
        <title>Effector diversification within compartments of the Leptosphaeria maculans genome affected by Repeat-Induced Point mutations.</title>
        <authorList>
            <person name="Rouxel T."/>
            <person name="Grandaubert J."/>
            <person name="Hane J.K."/>
            <person name="Hoede C."/>
            <person name="van de Wouw A.P."/>
            <person name="Couloux A."/>
            <person name="Dominguez V."/>
            <person name="Anthouard V."/>
            <person name="Bally P."/>
            <person name="Bourras S."/>
            <person name="Cozijnsen A.J."/>
            <person name="Ciuffetti L.M."/>
            <person name="Degrave A."/>
            <person name="Dilmaghani A."/>
            <person name="Duret L."/>
            <person name="Fudal I."/>
            <person name="Goodwin S.B."/>
            <person name="Gout L."/>
            <person name="Glaser N."/>
            <person name="Linglin J."/>
            <person name="Kema G.H.J."/>
            <person name="Lapalu N."/>
            <person name="Lawrence C.B."/>
            <person name="May K."/>
            <person name="Meyer M."/>
            <person name="Ollivier B."/>
            <person name="Poulain J."/>
            <person name="Schoch C.L."/>
            <person name="Simon A."/>
            <person name="Spatafora J.W."/>
            <person name="Stachowiak A."/>
            <person name="Turgeon B.G."/>
            <person name="Tyler B.M."/>
            <person name="Vincent D."/>
            <person name="Weissenbach J."/>
            <person name="Amselem J."/>
            <person name="Quesneville H."/>
            <person name="Oliver R.P."/>
            <person name="Wincker P."/>
            <person name="Balesdent M.-H."/>
            <person name="Howlett B.J."/>
        </authorList>
    </citation>
    <scope>NUCLEOTIDE SEQUENCE [LARGE SCALE GENOMIC DNA]</scope>
    <source>
        <strain evidence="4">JN3 / isolate v23.1.3 / race Av1-4-5-6-7-8</strain>
    </source>
</reference>
<feature type="compositionally biased region" description="Basic and acidic residues" evidence="1">
    <location>
        <begin position="256"/>
        <end position="271"/>
    </location>
</feature>
<organism evidence="4">
    <name type="scientific">Leptosphaeria maculans (strain JN3 / isolate v23.1.3 / race Av1-4-5-6-7-8)</name>
    <name type="common">Blackleg fungus</name>
    <name type="synonym">Phoma lingam</name>
    <dbReference type="NCBI Taxonomy" id="985895"/>
    <lineage>
        <taxon>Eukaryota</taxon>
        <taxon>Fungi</taxon>
        <taxon>Dikarya</taxon>
        <taxon>Ascomycota</taxon>
        <taxon>Pezizomycotina</taxon>
        <taxon>Dothideomycetes</taxon>
        <taxon>Pleosporomycetidae</taxon>
        <taxon>Pleosporales</taxon>
        <taxon>Pleosporineae</taxon>
        <taxon>Leptosphaeriaceae</taxon>
        <taxon>Plenodomus</taxon>
        <taxon>Plenodomus lingam/Leptosphaeria maculans species complex</taxon>
    </lineage>
</organism>
<evidence type="ECO:0000313" key="4">
    <source>
        <dbReference type="Proteomes" id="UP000002668"/>
    </source>
</evidence>
<dbReference type="Pfam" id="PF24355">
    <property type="entry name" value="DUF7514"/>
    <property type="match status" value="1"/>
</dbReference>
<dbReference type="eggNOG" id="ENOG502S6DG">
    <property type="taxonomic scope" value="Eukaryota"/>
</dbReference>
<dbReference type="PANTHER" id="PTHR39611">
    <property type="entry name" value="HYDROXYPROLINE-RICH GLYCOPROTEIN DZ-HRGP-RELATED"/>
    <property type="match status" value="1"/>
</dbReference>
<dbReference type="RefSeq" id="XP_003836686.1">
    <property type="nucleotide sequence ID" value="XM_003836638.1"/>
</dbReference>
<evidence type="ECO:0000313" key="3">
    <source>
        <dbReference type="EMBL" id="CBX93321.1"/>
    </source>
</evidence>
<dbReference type="OMA" id="DEHCRYL"/>
<keyword evidence="4" id="KW-1185">Reference proteome</keyword>
<dbReference type="OrthoDB" id="5413703at2759"/>
<dbReference type="PANTHER" id="PTHR39611:SF1">
    <property type="entry name" value="HYDROXYPROLINE-RICH GLYCOPROTEIN DZ-HRGP"/>
    <property type="match status" value="1"/>
</dbReference>
<evidence type="ECO:0000256" key="1">
    <source>
        <dbReference type="SAM" id="MobiDB-lite"/>
    </source>
</evidence>
<feature type="compositionally biased region" description="Basic and acidic residues" evidence="1">
    <location>
        <begin position="338"/>
        <end position="347"/>
    </location>
</feature>
<proteinExistence type="predicted"/>
<dbReference type="STRING" id="985895.E4ZNV2"/>
<dbReference type="InParanoid" id="E4ZNV2"/>
<dbReference type="InterPro" id="IPR055936">
    <property type="entry name" value="DUF7514"/>
</dbReference>
<evidence type="ECO:0000259" key="2">
    <source>
        <dbReference type="Pfam" id="PF24355"/>
    </source>
</evidence>
<dbReference type="VEuPathDB" id="FungiDB:LEMA_P042220.1"/>
<feature type="domain" description="DUF7514" evidence="2">
    <location>
        <begin position="15"/>
        <end position="177"/>
    </location>
</feature>
<feature type="compositionally biased region" description="Basic and acidic residues" evidence="1">
    <location>
        <begin position="368"/>
        <end position="392"/>
    </location>
</feature>
<dbReference type="HOGENOM" id="CLU_703132_0_0_1"/>
<dbReference type="AlphaFoldDB" id="E4ZNV2"/>
<feature type="region of interest" description="Disordered" evidence="1">
    <location>
        <begin position="179"/>
        <end position="322"/>
    </location>
</feature>
<dbReference type="EMBL" id="FP929105">
    <property type="protein sequence ID" value="CBX93321.1"/>
    <property type="molecule type" value="Genomic_DNA"/>
</dbReference>
<protein>
    <submittedName>
        <fullName evidence="3">Predicted protein</fullName>
    </submittedName>
</protein>
<gene>
    <name evidence="3" type="ORF">LEMA_P042220.1</name>
</gene>
<dbReference type="GeneID" id="13282820"/>
<accession>E4ZNV2</accession>
<feature type="region of interest" description="Disordered" evidence="1">
    <location>
        <begin position="338"/>
        <end position="399"/>
    </location>
</feature>
<sequence>MAADNFTPIEKMWQRLFTLDGQPLPRLGEFLRGLALHLIEDYEPKKSLVISPAKLHRFYNEVNVKDETYPWQSIFEDLSYAALSKIYRELRCQYHLIQEHPAEPPSIPALTPEGFEAWITLMIRAHPDVEYERLAKAVLDMPISNADDRKERFPKQLPRRLLPATENLQAQQRCAAALSSAGVGPLRRAPIFPPPPSKTQYTTDTDVPNLERERSPYTSRPDIRAFPSEEGVGSPSVPIERERKPYTSTPGVGKTYNDDFNRNGSDEETGHAPHRWTQSTVNPPSFATPWPETHHHPRTHSNFSSFRPKSPTSSNYGTESDPNIHETFSSYYASGFHSFDDDPREYSQETGGNTFYRHRRRMGGSFEPHPRSVYDDDDYRERHRSSGYDGRDMNPAAID</sequence>
<name>E4ZNV2_LEPMJ</name>
<dbReference type="Proteomes" id="UP000002668">
    <property type="component" value="Genome"/>
</dbReference>